<dbReference type="EMBL" id="CP002584">
    <property type="protein sequence ID" value="ADZ81669.1"/>
    <property type="molecule type" value="Genomic_DNA"/>
</dbReference>
<gene>
    <name evidence="2" type="ordered locus">Sph21_5180</name>
</gene>
<dbReference type="KEGG" id="shg:Sph21_5180"/>
<dbReference type="InterPro" id="IPR049211">
    <property type="entry name" value="DUF6814"/>
</dbReference>
<dbReference type="Pfam" id="PF20664">
    <property type="entry name" value="DUF6814"/>
    <property type="match status" value="1"/>
</dbReference>
<keyword evidence="1" id="KW-0812">Transmembrane</keyword>
<feature type="transmembrane region" description="Helical" evidence="1">
    <location>
        <begin position="7"/>
        <end position="24"/>
    </location>
</feature>
<evidence type="ECO:0000313" key="2">
    <source>
        <dbReference type="EMBL" id="ADZ81669.1"/>
    </source>
</evidence>
<name>F4C4T8_SPHS2</name>
<dbReference type="OrthoDB" id="679529at2"/>
<keyword evidence="1" id="KW-1133">Transmembrane helix</keyword>
<dbReference type="PATRIC" id="fig|743722.3.peg.5490"/>
<feature type="transmembrane region" description="Helical" evidence="1">
    <location>
        <begin position="44"/>
        <end position="67"/>
    </location>
</feature>
<protein>
    <submittedName>
        <fullName evidence="2">Uncharacterized protein</fullName>
    </submittedName>
</protein>
<keyword evidence="1" id="KW-0472">Membrane</keyword>
<dbReference type="AlphaFoldDB" id="F4C4T8"/>
<evidence type="ECO:0000256" key="1">
    <source>
        <dbReference type="SAM" id="Phobius"/>
    </source>
</evidence>
<accession>F4C4T8</accession>
<proteinExistence type="predicted"/>
<organism evidence="2">
    <name type="scientific">Sphingobacterium sp. (strain 21)</name>
    <dbReference type="NCBI Taxonomy" id="743722"/>
    <lineage>
        <taxon>Bacteria</taxon>
        <taxon>Pseudomonadati</taxon>
        <taxon>Bacteroidota</taxon>
        <taxon>Sphingobacteriia</taxon>
        <taxon>Sphingobacteriales</taxon>
        <taxon>Sphingobacteriaceae</taxon>
        <taxon>Sphingobacterium</taxon>
    </lineage>
</organism>
<dbReference type="eggNOG" id="ENOG5032Z4I">
    <property type="taxonomic scope" value="Bacteria"/>
</dbReference>
<reference evidence="2" key="1">
    <citation type="submission" date="2011-03" db="EMBL/GenBank/DDBJ databases">
        <title>Complete sequence of Sphingobacterium sp. 21.</title>
        <authorList>
            <consortium name="US DOE Joint Genome Institute"/>
            <person name="Lucas S."/>
            <person name="Copeland A."/>
            <person name="Lapidus A."/>
            <person name="Cheng J.-F."/>
            <person name="Goodwin L."/>
            <person name="Pitluck S."/>
            <person name="Davenport K."/>
            <person name="Detter J.C."/>
            <person name="Han C."/>
            <person name="Tapia R."/>
            <person name="Land M."/>
            <person name="Hauser L."/>
            <person name="Kyrpides N."/>
            <person name="Ivanova N."/>
            <person name="Ovchinnikova G."/>
            <person name="Pagani I."/>
            <person name="Siebers A.K."/>
            <person name="Allgaier M."/>
            <person name="Thelen M.P."/>
            <person name="Hugenholtz P."/>
            <person name="Woyke T."/>
        </authorList>
    </citation>
    <scope>NUCLEOTIDE SEQUENCE</scope>
    <source>
        <strain evidence="2">21</strain>
    </source>
</reference>
<dbReference type="STRING" id="743722.Sph21_5180"/>
<sequence length="72" mass="8179">MRYIKKYLGVLWIVLAVVSGYYLIVSQAIPQFQSEKTEDLVPAIVYTFVLMPIISGGLLVFGWYALLGEYDD</sequence>
<dbReference type="HOGENOM" id="CLU_193614_0_0_10"/>